<comment type="caution">
    <text evidence="4">The sequence shown here is derived from an EMBL/GenBank/DDBJ whole genome shotgun (WGS) entry which is preliminary data.</text>
</comment>
<dbReference type="PANTHER" id="PTHR15507">
    <property type="entry name" value="ZINC FINGER PROTEIN RLF"/>
    <property type="match status" value="1"/>
</dbReference>
<feature type="compositionally biased region" description="Basic residues" evidence="2">
    <location>
        <begin position="10"/>
        <end position="19"/>
    </location>
</feature>
<name>A0A9Q1E6L8_SYNKA</name>
<dbReference type="GO" id="GO:0008270">
    <property type="term" value="F:zinc ion binding"/>
    <property type="evidence" value="ECO:0007669"/>
    <property type="project" value="UniProtKB-KW"/>
</dbReference>
<dbReference type="GO" id="GO:0003677">
    <property type="term" value="F:DNA binding"/>
    <property type="evidence" value="ECO:0007669"/>
    <property type="project" value="UniProtKB-KW"/>
</dbReference>
<evidence type="ECO:0000256" key="1">
    <source>
        <dbReference type="PROSITE-ProRule" id="PRU00042"/>
    </source>
</evidence>
<dbReference type="GO" id="GO:0005634">
    <property type="term" value="C:nucleus"/>
    <property type="evidence" value="ECO:0007669"/>
    <property type="project" value="UniProtKB-SubCell"/>
</dbReference>
<dbReference type="PROSITE" id="PS50157">
    <property type="entry name" value="ZINC_FINGER_C2H2_2"/>
    <property type="match status" value="1"/>
</dbReference>
<dbReference type="PANTHER" id="PTHR15507:SF18">
    <property type="entry name" value="ZINC FINGER PROTEIN RLF"/>
    <property type="match status" value="1"/>
</dbReference>
<dbReference type="InterPro" id="IPR052251">
    <property type="entry name" value="GH-ZnFinger_Regulators"/>
</dbReference>
<gene>
    <name evidence="4" type="ORF">SKAU_G00420720</name>
</gene>
<feature type="domain" description="C2H2-type" evidence="3">
    <location>
        <begin position="115"/>
        <end position="142"/>
    </location>
</feature>
<accession>A0A9Q1E6L8</accession>
<evidence type="ECO:0000256" key="2">
    <source>
        <dbReference type="SAM" id="MobiDB-lite"/>
    </source>
</evidence>
<organism evidence="4 5">
    <name type="scientific">Synaphobranchus kaupii</name>
    <name type="common">Kaup's arrowtooth eel</name>
    <dbReference type="NCBI Taxonomy" id="118154"/>
    <lineage>
        <taxon>Eukaryota</taxon>
        <taxon>Metazoa</taxon>
        <taxon>Chordata</taxon>
        <taxon>Craniata</taxon>
        <taxon>Vertebrata</taxon>
        <taxon>Euteleostomi</taxon>
        <taxon>Actinopterygii</taxon>
        <taxon>Neopterygii</taxon>
        <taxon>Teleostei</taxon>
        <taxon>Anguilliformes</taxon>
        <taxon>Synaphobranchidae</taxon>
        <taxon>Synaphobranchus</taxon>
    </lineage>
</organism>
<dbReference type="SUPFAM" id="SSF57667">
    <property type="entry name" value="beta-beta-alpha zinc fingers"/>
    <property type="match status" value="1"/>
</dbReference>
<dbReference type="PROSITE" id="PS00028">
    <property type="entry name" value="ZINC_FINGER_C2H2_1"/>
    <property type="match status" value="1"/>
</dbReference>
<keyword evidence="1" id="KW-0862">Zinc</keyword>
<evidence type="ECO:0000313" key="5">
    <source>
        <dbReference type="Proteomes" id="UP001152622"/>
    </source>
</evidence>
<feature type="compositionally biased region" description="Acidic residues" evidence="2">
    <location>
        <begin position="25"/>
        <end position="35"/>
    </location>
</feature>
<keyword evidence="1" id="KW-0479">Metal-binding</keyword>
<keyword evidence="1" id="KW-0863">Zinc-finger</keyword>
<sequence>MPSRRSLPQTKRKAKKRVNLRKEMDDDDDLDDALEPGEINLDPSLLMYYQSTQDPDVLEHLLEQADSLPKKSADEDYITFEYIDAHFQLQDREAEHDGGNDENVRHYLEMKDRREKCTFCRRHFMTAYHHRRHRRAHYGDRPYLCVVNGCGGPV</sequence>
<dbReference type="EMBL" id="JAINUF010000024">
    <property type="protein sequence ID" value="KAJ8333176.1"/>
    <property type="molecule type" value="Genomic_DNA"/>
</dbReference>
<proteinExistence type="predicted"/>
<feature type="region of interest" description="Disordered" evidence="2">
    <location>
        <begin position="1"/>
        <end position="36"/>
    </location>
</feature>
<reference evidence="4" key="1">
    <citation type="journal article" date="2023" name="Science">
        <title>Genome structures resolve the early diversification of teleost fishes.</title>
        <authorList>
            <person name="Parey E."/>
            <person name="Louis A."/>
            <person name="Montfort J."/>
            <person name="Bouchez O."/>
            <person name="Roques C."/>
            <person name="Iampietro C."/>
            <person name="Lluch J."/>
            <person name="Castinel A."/>
            <person name="Donnadieu C."/>
            <person name="Desvignes T."/>
            <person name="Floi Bucao C."/>
            <person name="Jouanno E."/>
            <person name="Wen M."/>
            <person name="Mejri S."/>
            <person name="Dirks R."/>
            <person name="Jansen H."/>
            <person name="Henkel C."/>
            <person name="Chen W.J."/>
            <person name="Zahm M."/>
            <person name="Cabau C."/>
            <person name="Klopp C."/>
            <person name="Thompson A.W."/>
            <person name="Robinson-Rechavi M."/>
            <person name="Braasch I."/>
            <person name="Lecointre G."/>
            <person name="Bobe J."/>
            <person name="Postlethwait J.H."/>
            <person name="Berthelot C."/>
            <person name="Roest Crollius H."/>
            <person name="Guiguen Y."/>
        </authorList>
    </citation>
    <scope>NUCLEOTIDE SEQUENCE</scope>
    <source>
        <strain evidence="4">WJC10195</strain>
    </source>
</reference>
<dbReference type="Gene3D" id="3.30.160.60">
    <property type="entry name" value="Classic Zinc Finger"/>
    <property type="match status" value="1"/>
</dbReference>
<dbReference type="OrthoDB" id="8691423at2759"/>
<dbReference type="InterPro" id="IPR036236">
    <property type="entry name" value="Znf_C2H2_sf"/>
</dbReference>
<evidence type="ECO:0000313" key="4">
    <source>
        <dbReference type="EMBL" id="KAJ8333176.1"/>
    </source>
</evidence>
<dbReference type="GO" id="GO:0000981">
    <property type="term" value="F:DNA-binding transcription factor activity, RNA polymerase II-specific"/>
    <property type="evidence" value="ECO:0007669"/>
    <property type="project" value="TreeGrafter"/>
</dbReference>
<protein>
    <recommendedName>
        <fullName evidence="3">C2H2-type domain-containing protein</fullName>
    </recommendedName>
</protein>
<dbReference type="Proteomes" id="UP001152622">
    <property type="component" value="Chromosome 24"/>
</dbReference>
<dbReference type="AlphaFoldDB" id="A0A9Q1E6L8"/>
<evidence type="ECO:0000259" key="3">
    <source>
        <dbReference type="PROSITE" id="PS50157"/>
    </source>
</evidence>
<dbReference type="InterPro" id="IPR013087">
    <property type="entry name" value="Znf_C2H2_type"/>
</dbReference>
<keyword evidence="5" id="KW-1185">Reference proteome</keyword>